<dbReference type="EMBL" id="RQSP01000028">
    <property type="protein sequence ID" value="KAB5606318.1"/>
    <property type="molecule type" value="Genomic_DNA"/>
</dbReference>
<dbReference type="SUPFAM" id="SSF53474">
    <property type="entry name" value="alpha/beta-Hydrolases"/>
    <property type="match status" value="1"/>
</dbReference>
<evidence type="ECO:0000313" key="2">
    <source>
        <dbReference type="Proteomes" id="UP000326336"/>
    </source>
</evidence>
<dbReference type="AlphaFoldDB" id="A0A5N5RGC0"/>
<dbReference type="InterPro" id="IPR024499">
    <property type="entry name" value="Mbeg1-like"/>
</dbReference>
<reference evidence="1 2" key="1">
    <citation type="journal article" date="2019" name="Int. J. Syst. Evol. Microbiol.">
        <title>Bifidobacterium jacchi sp. nov., isolated from the faeces of a baby common marmoset (Callithrix jacchus).</title>
        <authorList>
            <person name="Modesto M."/>
            <person name="Watanabe K."/>
            <person name="Arita M."/>
            <person name="Satti M."/>
            <person name="Oki K."/>
            <person name="Sciavilla P."/>
            <person name="Patavino C."/>
            <person name="Camma C."/>
            <person name="Michelini S."/>
            <person name="Sgorbati B."/>
            <person name="Mattarelli P."/>
        </authorList>
    </citation>
    <scope>NUCLEOTIDE SEQUENCE [LARGE SCALE GENOMIC DNA]</scope>
    <source>
        <strain evidence="1 2">MRM 9.3</strain>
    </source>
</reference>
<organism evidence="1 2">
    <name type="scientific">Bifidobacterium jacchi</name>
    <dbReference type="NCBI Taxonomy" id="2490545"/>
    <lineage>
        <taxon>Bacteria</taxon>
        <taxon>Bacillati</taxon>
        <taxon>Actinomycetota</taxon>
        <taxon>Actinomycetes</taxon>
        <taxon>Bifidobacteriales</taxon>
        <taxon>Bifidobacteriaceae</taxon>
        <taxon>Bifidobacterium</taxon>
    </lineage>
</organism>
<dbReference type="OrthoDB" id="9769481at2"/>
<evidence type="ECO:0000313" key="1">
    <source>
        <dbReference type="EMBL" id="KAB5606318.1"/>
    </source>
</evidence>
<dbReference type="InterPro" id="IPR029058">
    <property type="entry name" value="AB_hydrolase_fold"/>
</dbReference>
<accession>A0A5N5RGC0</accession>
<comment type="caution">
    <text evidence="1">The sequence shown here is derived from an EMBL/GenBank/DDBJ whole genome shotgun (WGS) entry which is preliminary data.</text>
</comment>
<gene>
    <name evidence="1" type="ORF">EHS19_07755</name>
</gene>
<sequence>MAGNVIDDIRSDLDRFDARPFGQTDSLALSQLAYARMPDNVPRLDGSGDAHALATVPLRDLLRAECYDDMFGSIWSPSLNVDLLRAMCESPRWRDLRVGGYVSEFDPSQTKQFSACVFDVGDGSLYVAFRGTDATIVGWKEDFMMAFRRPISSQVAAADYLIRIASLWHGPIRVGGHSKGGNLAVYAAASVDESIRERIVWAYSHDGPGFDEEFLASAGYLDIAAKVDKSVPSSSIIGMLFEPRERMADGYTVVDSDGVGIMQHFALNWHVEHGRFAASEGLSASARYAARTLNEWMARYDDDRRRVFIENLFRVIESAGCDTFGALTSHWTQSLPAMLAAARDIDADDRKVMTTVIAGLASAAAASVVAS</sequence>
<dbReference type="Pfam" id="PF11187">
    <property type="entry name" value="Mbeg1-like"/>
    <property type="match status" value="1"/>
</dbReference>
<dbReference type="Proteomes" id="UP000326336">
    <property type="component" value="Unassembled WGS sequence"/>
</dbReference>
<proteinExistence type="predicted"/>
<name>A0A5N5RGC0_9BIFI</name>
<keyword evidence="2" id="KW-1185">Reference proteome</keyword>
<protein>
    <submittedName>
        <fullName evidence="1">DUF2974 domain-containing protein</fullName>
    </submittedName>
</protein>